<evidence type="ECO:0000256" key="3">
    <source>
        <dbReference type="ARBA" id="ARBA00022692"/>
    </source>
</evidence>
<evidence type="ECO:0000256" key="6">
    <source>
        <dbReference type="ARBA" id="ARBA00049743"/>
    </source>
</evidence>
<gene>
    <name evidence="8" type="ORF">GRG538_LOCUS23424</name>
    <name evidence="9" type="ORF">QYT958_LOCUS16235</name>
</gene>
<keyword evidence="4 7" id="KW-1133">Transmembrane helix</keyword>
<evidence type="ECO:0000313" key="8">
    <source>
        <dbReference type="EMBL" id="CAF3616083.1"/>
    </source>
</evidence>
<organism evidence="8 10">
    <name type="scientific">Rotaria socialis</name>
    <dbReference type="NCBI Taxonomy" id="392032"/>
    <lineage>
        <taxon>Eukaryota</taxon>
        <taxon>Metazoa</taxon>
        <taxon>Spiralia</taxon>
        <taxon>Gnathifera</taxon>
        <taxon>Rotifera</taxon>
        <taxon>Eurotatoria</taxon>
        <taxon>Bdelloidea</taxon>
        <taxon>Philodinida</taxon>
        <taxon>Philodinidae</taxon>
        <taxon>Rotaria</taxon>
    </lineage>
</organism>
<feature type="transmembrane region" description="Helical" evidence="7">
    <location>
        <begin position="86"/>
        <end position="108"/>
    </location>
</feature>
<evidence type="ECO:0000313" key="9">
    <source>
        <dbReference type="EMBL" id="CAF4674166.1"/>
    </source>
</evidence>
<name>A0A818P751_9BILA</name>
<evidence type="ECO:0000256" key="2">
    <source>
        <dbReference type="ARBA" id="ARBA00006824"/>
    </source>
</evidence>
<dbReference type="Proteomes" id="UP000663872">
    <property type="component" value="Unassembled WGS sequence"/>
</dbReference>
<dbReference type="PANTHER" id="PTHR11266">
    <property type="entry name" value="PEROXISOMAL MEMBRANE PROTEIN 2, PXMP2 MPV17"/>
    <property type="match status" value="1"/>
</dbReference>
<dbReference type="AlphaFoldDB" id="A0A818P751"/>
<dbReference type="GO" id="GO:0016020">
    <property type="term" value="C:membrane"/>
    <property type="evidence" value="ECO:0007669"/>
    <property type="project" value="UniProtKB-SubCell"/>
</dbReference>
<dbReference type="GO" id="GO:0005737">
    <property type="term" value="C:cytoplasm"/>
    <property type="evidence" value="ECO:0007669"/>
    <property type="project" value="TreeGrafter"/>
</dbReference>
<comment type="caution">
    <text evidence="8">The sequence shown here is derived from an EMBL/GenBank/DDBJ whole genome shotgun (WGS) entry which is preliminary data.</text>
</comment>
<reference evidence="8" key="1">
    <citation type="submission" date="2021-02" db="EMBL/GenBank/DDBJ databases">
        <authorList>
            <person name="Nowell W R."/>
        </authorList>
    </citation>
    <scope>NUCLEOTIDE SEQUENCE</scope>
</reference>
<proteinExistence type="inferred from homology"/>
<keyword evidence="5 7" id="KW-0472">Membrane</keyword>
<evidence type="ECO:0000256" key="7">
    <source>
        <dbReference type="RuleBase" id="RU363053"/>
    </source>
</evidence>
<evidence type="ECO:0000256" key="1">
    <source>
        <dbReference type="ARBA" id="ARBA00004141"/>
    </source>
</evidence>
<feature type="transmembrane region" description="Helical" evidence="7">
    <location>
        <begin position="155"/>
        <end position="173"/>
    </location>
</feature>
<feature type="transmembrane region" description="Helical" evidence="7">
    <location>
        <begin position="55"/>
        <end position="74"/>
    </location>
</feature>
<keyword evidence="3 7" id="KW-0812">Transmembrane</keyword>
<dbReference type="EMBL" id="CAJOBR010002329">
    <property type="protein sequence ID" value="CAF4674166.1"/>
    <property type="molecule type" value="Genomic_DNA"/>
</dbReference>
<dbReference type="EMBL" id="CAJNYT010003925">
    <property type="protein sequence ID" value="CAF3616083.1"/>
    <property type="molecule type" value="Genomic_DNA"/>
</dbReference>
<dbReference type="InterPro" id="IPR007248">
    <property type="entry name" value="Mpv17_PMP22"/>
</dbReference>
<dbReference type="PANTHER" id="PTHR11266:SF17">
    <property type="entry name" value="PROTEIN MPV17"/>
    <property type="match status" value="1"/>
</dbReference>
<evidence type="ECO:0000313" key="10">
    <source>
        <dbReference type="Proteomes" id="UP000663872"/>
    </source>
</evidence>
<dbReference type="Proteomes" id="UP000663848">
    <property type="component" value="Unassembled WGS sequence"/>
</dbReference>
<comment type="similarity">
    <text evidence="2 7">Belongs to the peroxisomal membrane protein PXMP2/4 family.</text>
</comment>
<evidence type="ECO:0000256" key="5">
    <source>
        <dbReference type="ARBA" id="ARBA00023136"/>
    </source>
</evidence>
<evidence type="ECO:0000256" key="4">
    <source>
        <dbReference type="ARBA" id="ARBA00022989"/>
    </source>
</evidence>
<sequence>MASALRSYNRFVLKSPLLAMSLTTGTTMGLGNIISQTVIEKRTIDTVDWGRVARFSAFGYIVAGPFLRYWYYGLEKYFAGVRFKPLKMMITDQLIAAPFLNVAFLYYFPLASGKSMSQATDRFCKDFPTVMKGNYCVWPAIQLTNFYFIPIQHRVLFVNICSVMWSTFLAYVTK</sequence>
<protein>
    <recommendedName>
        <fullName evidence="6">Mitochondrial inner membrane protein Mpv17</fullName>
    </recommendedName>
</protein>
<accession>A0A818P751</accession>
<comment type="subcellular location">
    <subcellularLocation>
        <location evidence="1">Membrane</location>
        <topology evidence="1">Multi-pass membrane protein</topology>
    </subcellularLocation>
</comment>
<dbReference type="Pfam" id="PF04117">
    <property type="entry name" value="Mpv17_PMP22"/>
    <property type="match status" value="1"/>
</dbReference>